<dbReference type="InterPro" id="IPR003819">
    <property type="entry name" value="TauD/TfdA-like"/>
</dbReference>
<sequence length="284" mass="31802">MTTRDPADPRHELSPIHTFGLAIQAREPGLRAADLDAPALRALVREHHLVLLRGFTAFETAQELSDFSAGFGEVAVWPFGTVLELVEHDQPEDHIFDHSHVPMHWDGMYREQVPEFQVFQCVLAPGDGDGGETTFADTAGILRALDPETRERWAKVTGTYRREMAFYKSVTDSPVVTPHPVTGVPVLRYNEPVDPGDTSFVNHPDLAFTGLPEAELAAFHKEIREALYAPEHFHAHTWQTGDLVLTDNYTLLHGRNAFTAHAPRHLRRVHVLGEPPLTNPGLRR</sequence>
<comment type="cofactor">
    <cofactor evidence="1">
        <name>Fe(2+)</name>
        <dbReference type="ChEBI" id="CHEBI:29033"/>
    </cofactor>
</comment>
<evidence type="ECO:0000313" key="6">
    <source>
        <dbReference type="Proteomes" id="UP001519363"/>
    </source>
</evidence>
<dbReference type="RefSeq" id="WP_086781971.1">
    <property type="nucleotide sequence ID" value="NZ_JAGIOO010000001.1"/>
</dbReference>
<evidence type="ECO:0000313" key="5">
    <source>
        <dbReference type="EMBL" id="MBP2472555.1"/>
    </source>
</evidence>
<keyword evidence="5" id="KW-0223">Dioxygenase</keyword>
<dbReference type="Pfam" id="PF02668">
    <property type="entry name" value="TauD"/>
    <property type="match status" value="1"/>
</dbReference>
<proteinExistence type="predicted"/>
<gene>
    <name evidence="5" type="ORF">JOF53_001427</name>
</gene>
<evidence type="ECO:0000256" key="1">
    <source>
        <dbReference type="ARBA" id="ARBA00001954"/>
    </source>
</evidence>
<dbReference type="Gene3D" id="3.60.130.10">
    <property type="entry name" value="Clavaminate synthase-like"/>
    <property type="match status" value="1"/>
</dbReference>
<feature type="domain" description="TauD/TfdA-like" evidence="4">
    <location>
        <begin position="31"/>
        <end position="269"/>
    </location>
</feature>
<protein>
    <submittedName>
        <fullName evidence="5">Alpha-ketoglutarate-dependent taurine dioxygenase</fullName>
    </submittedName>
</protein>
<organism evidence="5 6">
    <name type="scientific">Crossiella equi</name>
    <dbReference type="NCBI Taxonomy" id="130796"/>
    <lineage>
        <taxon>Bacteria</taxon>
        <taxon>Bacillati</taxon>
        <taxon>Actinomycetota</taxon>
        <taxon>Actinomycetes</taxon>
        <taxon>Pseudonocardiales</taxon>
        <taxon>Pseudonocardiaceae</taxon>
        <taxon>Crossiella</taxon>
    </lineage>
</organism>
<dbReference type="InterPro" id="IPR050411">
    <property type="entry name" value="AlphaKG_dependent_hydroxylases"/>
</dbReference>
<dbReference type="PANTHER" id="PTHR10696">
    <property type="entry name" value="GAMMA-BUTYROBETAINE HYDROXYLASE-RELATED"/>
    <property type="match status" value="1"/>
</dbReference>
<dbReference type="SUPFAM" id="SSF51197">
    <property type="entry name" value="Clavaminate synthase-like"/>
    <property type="match status" value="1"/>
</dbReference>
<evidence type="ECO:0000256" key="3">
    <source>
        <dbReference type="ARBA" id="ARBA00023004"/>
    </source>
</evidence>
<name>A0ABS5A9Y2_9PSEU</name>
<dbReference type="Proteomes" id="UP001519363">
    <property type="component" value="Unassembled WGS sequence"/>
</dbReference>
<keyword evidence="6" id="KW-1185">Reference proteome</keyword>
<keyword evidence="2" id="KW-0560">Oxidoreductase</keyword>
<evidence type="ECO:0000256" key="2">
    <source>
        <dbReference type="ARBA" id="ARBA00023002"/>
    </source>
</evidence>
<evidence type="ECO:0000259" key="4">
    <source>
        <dbReference type="Pfam" id="PF02668"/>
    </source>
</evidence>
<dbReference type="InterPro" id="IPR042098">
    <property type="entry name" value="TauD-like_sf"/>
</dbReference>
<dbReference type="PANTHER" id="PTHR10696:SF53">
    <property type="entry name" value="TYROSINE ISONITRILE DESATURASE"/>
    <property type="match status" value="1"/>
</dbReference>
<accession>A0ABS5A9Y2</accession>
<comment type="caution">
    <text evidence="5">The sequence shown here is derived from an EMBL/GenBank/DDBJ whole genome shotgun (WGS) entry which is preliminary data.</text>
</comment>
<dbReference type="EMBL" id="JAGIOO010000001">
    <property type="protein sequence ID" value="MBP2472555.1"/>
    <property type="molecule type" value="Genomic_DNA"/>
</dbReference>
<reference evidence="5 6" key="1">
    <citation type="submission" date="2021-03" db="EMBL/GenBank/DDBJ databases">
        <title>Sequencing the genomes of 1000 actinobacteria strains.</title>
        <authorList>
            <person name="Klenk H.-P."/>
        </authorList>
    </citation>
    <scope>NUCLEOTIDE SEQUENCE [LARGE SCALE GENOMIC DNA]</scope>
    <source>
        <strain evidence="5 6">DSM 44580</strain>
    </source>
</reference>
<keyword evidence="3" id="KW-0408">Iron</keyword>
<dbReference type="GO" id="GO:0051213">
    <property type="term" value="F:dioxygenase activity"/>
    <property type="evidence" value="ECO:0007669"/>
    <property type="project" value="UniProtKB-KW"/>
</dbReference>